<dbReference type="EMBL" id="BMAU01021175">
    <property type="protein sequence ID" value="GFX93738.1"/>
    <property type="molecule type" value="Genomic_DNA"/>
</dbReference>
<proteinExistence type="predicted"/>
<protein>
    <submittedName>
        <fullName evidence="1">Uncharacterized protein</fullName>
    </submittedName>
</protein>
<keyword evidence="2" id="KW-1185">Reference proteome</keyword>
<evidence type="ECO:0000313" key="1">
    <source>
        <dbReference type="EMBL" id="GFX93738.1"/>
    </source>
</evidence>
<accession>A0A8X6V410</accession>
<sequence length="104" mass="11560">MVVPGGRPRPIQRHDIIMKSYRSSYMVCSSKFPVFRRIYSGITLCDLSYSDQDLIVIAAQSRTTRGSQGEEPEPGNVLLSATHHQMFSVGEKSVESAVQDNISI</sequence>
<name>A0A8X6V410_TRICX</name>
<gene>
    <name evidence="1" type="ORF">TNCV_1589151</name>
</gene>
<reference evidence="1" key="1">
    <citation type="submission" date="2020-08" db="EMBL/GenBank/DDBJ databases">
        <title>Multicomponent nature underlies the extraordinary mechanical properties of spider dragline silk.</title>
        <authorList>
            <person name="Kono N."/>
            <person name="Nakamura H."/>
            <person name="Mori M."/>
            <person name="Yoshida Y."/>
            <person name="Ohtoshi R."/>
            <person name="Malay A.D."/>
            <person name="Moran D.A.P."/>
            <person name="Tomita M."/>
            <person name="Numata K."/>
            <person name="Arakawa K."/>
        </authorList>
    </citation>
    <scope>NUCLEOTIDE SEQUENCE</scope>
</reference>
<organism evidence="1 2">
    <name type="scientific">Trichonephila clavipes</name>
    <name type="common">Golden silk orbweaver</name>
    <name type="synonym">Nephila clavipes</name>
    <dbReference type="NCBI Taxonomy" id="2585209"/>
    <lineage>
        <taxon>Eukaryota</taxon>
        <taxon>Metazoa</taxon>
        <taxon>Ecdysozoa</taxon>
        <taxon>Arthropoda</taxon>
        <taxon>Chelicerata</taxon>
        <taxon>Arachnida</taxon>
        <taxon>Araneae</taxon>
        <taxon>Araneomorphae</taxon>
        <taxon>Entelegynae</taxon>
        <taxon>Araneoidea</taxon>
        <taxon>Nephilidae</taxon>
        <taxon>Trichonephila</taxon>
    </lineage>
</organism>
<dbReference type="Proteomes" id="UP000887159">
    <property type="component" value="Unassembled WGS sequence"/>
</dbReference>
<dbReference type="AlphaFoldDB" id="A0A8X6V410"/>
<evidence type="ECO:0000313" key="2">
    <source>
        <dbReference type="Proteomes" id="UP000887159"/>
    </source>
</evidence>
<comment type="caution">
    <text evidence="1">The sequence shown here is derived from an EMBL/GenBank/DDBJ whole genome shotgun (WGS) entry which is preliminary data.</text>
</comment>